<evidence type="ECO:0000259" key="4">
    <source>
        <dbReference type="SMART" id="SM00831"/>
    </source>
</evidence>
<dbReference type="GO" id="GO:0030007">
    <property type="term" value="P:intracellular potassium ion homeostasis"/>
    <property type="evidence" value="ECO:0007669"/>
    <property type="project" value="TreeGrafter"/>
</dbReference>
<dbReference type="PANTHER" id="PTHR43294:SF13">
    <property type="entry name" value="SODIUM_POTASSIUM-TRANSPORTING ATPASE SUBUNIT ALPHA"/>
    <property type="match status" value="1"/>
</dbReference>
<dbReference type="GO" id="GO:0005391">
    <property type="term" value="F:P-type sodium:potassium-exchanging transporter activity"/>
    <property type="evidence" value="ECO:0007669"/>
    <property type="project" value="TreeGrafter"/>
</dbReference>
<dbReference type="AlphaFoldDB" id="A0A813V277"/>
<keyword evidence="2" id="KW-1003">Cell membrane</keyword>
<dbReference type="SMART" id="SM00831">
    <property type="entry name" value="Cation_ATPase_N"/>
    <property type="match status" value="1"/>
</dbReference>
<dbReference type="GO" id="GO:0006883">
    <property type="term" value="P:intracellular sodium ion homeostasis"/>
    <property type="evidence" value="ECO:0007669"/>
    <property type="project" value="TreeGrafter"/>
</dbReference>
<comment type="subcellular location">
    <subcellularLocation>
        <location evidence="1">Cell membrane</location>
        <topology evidence="1">Multi-pass membrane protein</topology>
    </subcellularLocation>
</comment>
<dbReference type="Gene3D" id="2.70.150.10">
    <property type="entry name" value="Calcium-transporting ATPase, cytoplasmic transduction domain A"/>
    <property type="match status" value="1"/>
</dbReference>
<dbReference type="Pfam" id="PF00690">
    <property type="entry name" value="Cation_ATPase_N"/>
    <property type="match status" value="1"/>
</dbReference>
<feature type="transmembrane region" description="Helical" evidence="3">
    <location>
        <begin position="65"/>
        <end position="87"/>
    </location>
</feature>
<dbReference type="InterPro" id="IPR004014">
    <property type="entry name" value="ATPase_P-typ_cation-transptr_N"/>
</dbReference>
<dbReference type="InterPro" id="IPR023298">
    <property type="entry name" value="ATPase_P-typ_TM_dom_sf"/>
</dbReference>
<dbReference type="Pfam" id="PF00122">
    <property type="entry name" value="E1-E2_ATPase"/>
    <property type="match status" value="1"/>
</dbReference>
<evidence type="ECO:0000313" key="5">
    <source>
        <dbReference type="EMBL" id="CAF0834098.1"/>
    </source>
</evidence>
<evidence type="ECO:0000313" key="6">
    <source>
        <dbReference type="Proteomes" id="UP000663882"/>
    </source>
</evidence>
<name>A0A813V277_9BILA</name>
<dbReference type="PRINTS" id="PR00121">
    <property type="entry name" value="NAKATPASE"/>
</dbReference>
<evidence type="ECO:0000256" key="3">
    <source>
        <dbReference type="SAM" id="Phobius"/>
    </source>
</evidence>
<dbReference type="OrthoDB" id="3352408at2759"/>
<dbReference type="Gene3D" id="1.20.1110.10">
    <property type="entry name" value="Calcium-transporting ATPase, transmembrane domain"/>
    <property type="match status" value="1"/>
</dbReference>
<sequence length="171" mass="19260">MNGPEQTLEINDHKLNLPDLYQRYNTDPEAGLTDAKAKEIFNRDGPNMLPQPKTTPEWMKICRKIFGGFALLFWICASLCFIVHALTTATHHENVSISYLWLGIVLIIVVIVTGFFSYYQESKISPILNQISDMIPEKAVAIRNGEKQIINAKDLVIGDIVKITFGDRIPG</sequence>
<dbReference type="SUPFAM" id="SSF81653">
    <property type="entry name" value="Calcium ATPase, transduction domain A"/>
    <property type="match status" value="1"/>
</dbReference>
<dbReference type="PANTHER" id="PTHR43294">
    <property type="entry name" value="SODIUM/POTASSIUM-TRANSPORTING ATPASE SUBUNIT ALPHA"/>
    <property type="match status" value="1"/>
</dbReference>
<dbReference type="GO" id="GO:1902600">
    <property type="term" value="P:proton transmembrane transport"/>
    <property type="evidence" value="ECO:0007669"/>
    <property type="project" value="TreeGrafter"/>
</dbReference>
<proteinExistence type="predicted"/>
<keyword evidence="3" id="KW-0472">Membrane</keyword>
<accession>A0A813V277</accession>
<reference evidence="5" key="1">
    <citation type="submission" date="2021-02" db="EMBL/GenBank/DDBJ databases">
        <authorList>
            <person name="Nowell W R."/>
        </authorList>
    </citation>
    <scope>NUCLEOTIDE SEQUENCE</scope>
</reference>
<dbReference type="GO" id="GO:1990573">
    <property type="term" value="P:potassium ion import across plasma membrane"/>
    <property type="evidence" value="ECO:0007669"/>
    <property type="project" value="TreeGrafter"/>
</dbReference>
<comment type="caution">
    <text evidence="5">The sequence shown here is derived from an EMBL/GenBank/DDBJ whole genome shotgun (WGS) entry which is preliminary data.</text>
</comment>
<dbReference type="EMBL" id="CAJNOO010000160">
    <property type="protein sequence ID" value="CAF0834098.1"/>
    <property type="molecule type" value="Genomic_DNA"/>
</dbReference>
<feature type="domain" description="Cation-transporting P-type ATPase N-terminal" evidence="4">
    <location>
        <begin position="11"/>
        <end position="85"/>
    </location>
</feature>
<evidence type="ECO:0000256" key="2">
    <source>
        <dbReference type="ARBA" id="ARBA00022475"/>
    </source>
</evidence>
<dbReference type="InterPro" id="IPR059000">
    <property type="entry name" value="ATPase_P-type_domA"/>
</dbReference>
<dbReference type="GO" id="GO:0005886">
    <property type="term" value="C:plasma membrane"/>
    <property type="evidence" value="ECO:0007669"/>
    <property type="project" value="UniProtKB-SubCell"/>
</dbReference>
<dbReference type="SUPFAM" id="SSF81665">
    <property type="entry name" value="Calcium ATPase, transmembrane domain M"/>
    <property type="match status" value="1"/>
</dbReference>
<evidence type="ECO:0000256" key="1">
    <source>
        <dbReference type="ARBA" id="ARBA00004651"/>
    </source>
</evidence>
<dbReference type="Proteomes" id="UP000663882">
    <property type="component" value="Unassembled WGS sequence"/>
</dbReference>
<keyword evidence="3" id="KW-1133">Transmembrane helix</keyword>
<organism evidence="5 6">
    <name type="scientific">Rotaria sordida</name>
    <dbReference type="NCBI Taxonomy" id="392033"/>
    <lineage>
        <taxon>Eukaryota</taxon>
        <taxon>Metazoa</taxon>
        <taxon>Spiralia</taxon>
        <taxon>Gnathifera</taxon>
        <taxon>Rotifera</taxon>
        <taxon>Eurotatoria</taxon>
        <taxon>Bdelloidea</taxon>
        <taxon>Philodinida</taxon>
        <taxon>Philodinidae</taxon>
        <taxon>Rotaria</taxon>
    </lineage>
</organism>
<dbReference type="GO" id="GO:0036376">
    <property type="term" value="P:sodium ion export across plasma membrane"/>
    <property type="evidence" value="ECO:0007669"/>
    <property type="project" value="TreeGrafter"/>
</dbReference>
<dbReference type="InterPro" id="IPR050510">
    <property type="entry name" value="Cation_transp_ATPase_P-type"/>
</dbReference>
<keyword evidence="3" id="KW-0812">Transmembrane</keyword>
<dbReference type="InterPro" id="IPR008250">
    <property type="entry name" value="ATPase_P-typ_transduc_dom_A_sf"/>
</dbReference>
<protein>
    <recommendedName>
        <fullName evidence="4">Cation-transporting P-type ATPase N-terminal domain-containing protein</fullName>
    </recommendedName>
</protein>
<gene>
    <name evidence="5" type="ORF">RFH988_LOCUS5597</name>
</gene>
<feature type="transmembrane region" description="Helical" evidence="3">
    <location>
        <begin position="99"/>
        <end position="119"/>
    </location>
</feature>